<sequence>MNENQQEESINSDELDEILAENSFTSDQKTNSPPESILISNIPKQKSSPKISNTNTKRRKPFISRKIDIDEILNNIPTNIEKPELQIAPIQTNTQENPPSPQVITIPNTLLQVNQHIEDYLKSKLFSFKIDFLNAVNDLLDRSNDISLITNDFLLHLKDDIKENISFSIKTDHGISIEDDLLQYQPLIKNSINSKLYNYDTQSIIHSHSLIKGSQPILDDFNQMKNDLISTIKKSMKYEKYNKPKQANLEKLKSKRMDLEAQLAFIDLEIAHAKDCTEKLQKLRNQNSFSNNLYEDEEKSDYNTAFSLLKELNDEIQHDSSKVCSILQSTSHDNEIEFKSMMDLTSDWIDELLTSFDSLSSPLPSPTSPRRKTRISMTDEYDESSDDRENKLKINHAKSLNSFRGIKTPTRDIYDRRRQNETEIFNDSDSFTDTLNPNLINFAKSYSHINYV</sequence>
<feature type="compositionally biased region" description="Polar residues" evidence="2">
    <location>
        <begin position="22"/>
        <end position="55"/>
    </location>
</feature>
<proteinExistence type="predicted"/>
<feature type="compositionally biased region" description="Acidic residues" evidence="2">
    <location>
        <begin position="10"/>
        <end position="19"/>
    </location>
</feature>
<dbReference type="AlphaFoldDB" id="A2ESS9"/>
<evidence type="ECO:0000256" key="1">
    <source>
        <dbReference type="SAM" id="Coils"/>
    </source>
</evidence>
<keyword evidence="4" id="KW-1185">Reference proteome</keyword>
<feature type="region of interest" description="Disordered" evidence="2">
    <location>
        <begin position="1"/>
        <end position="59"/>
    </location>
</feature>
<dbReference type="Proteomes" id="UP000001542">
    <property type="component" value="Unassembled WGS sequence"/>
</dbReference>
<protein>
    <submittedName>
        <fullName evidence="3">Uncharacterized protein</fullName>
    </submittedName>
</protein>
<reference evidence="3" key="2">
    <citation type="journal article" date="2007" name="Science">
        <title>Draft genome sequence of the sexually transmitted pathogen Trichomonas vaginalis.</title>
        <authorList>
            <person name="Carlton J.M."/>
            <person name="Hirt R.P."/>
            <person name="Silva J.C."/>
            <person name="Delcher A.L."/>
            <person name="Schatz M."/>
            <person name="Zhao Q."/>
            <person name="Wortman J.R."/>
            <person name="Bidwell S.L."/>
            <person name="Alsmark U.C.M."/>
            <person name="Besteiro S."/>
            <person name="Sicheritz-Ponten T."/>
            <person name="Noel C.J."/>
            <person name="Dacks J.B."/>
            <person name="Foster P.G."/>
            <person name="Simillion C."/>
            <person name="Van de Peer Y."/>
            <person name="Miranda-Saavedra D."/>
            <person name="Barton G.J."/>
            <person name="Westrop G.D."/>
            <person name="Mueller S."/>
            <person name="Dessi D."/>
            <person name="Fiori P.L."/>
            <person name="Ren Q."/>
            <person name="Paulsen I."/>
            <person name="Zhang H."/>
            <person name="Bastida-Corcuera F.D."/>
            <person name="Simoes-Barbosa A."/>
            <person name="Brown M.T."/>
            <person name="Hayes R.D."/>
            <person name="Mukherjee M."/>
            <person name="Okumura C.Y."/>
            <person name="Schneider R."/>
            <person name="Smith A.J."/>
            <person name="Vanacova S."/>
            <person name="Villalvazo M."/>
            <person name="Haas B.J."/>
            <person name="Pertea M."/>
            <person name="Feldblyum T.V."/>
            <person name="Utterback T.R."/>
            <person name="Shu C.L."/>
            <person name="Osoegawa K."/>
            <person name="de Jong P.J."/>
            <person name="Hrdy I."/>
            <person name="Horvathova L."/>
            <person name="Zubacova Z."/>
            <person name="Dolezal P."/>
            <person name="Malik S.B."/>
            <person name="Logsdon J.M. Jr."/>
            <person name="Henze K."/>
            <person name="Gupta A."/>
            <person name="Wang C.C."/>
            <person name="Dunne R.L."/>
            <person name="Upcroft J.A."/>
            <person name="Upcroft P."/>
            <person name="White O."/>
            <person name="Salzberg S.L."/>
            <person name="Tang P."/>
            <person name="Chiu C.-H."/>
            <person name="Lee Y.-S."/>
            <person name="Embley T.M."/>
            <person name="Coombs G.H."/>
            <person name="Mottram J.C."/>
            <person name="Tachezy J."/>
            <person name="Fraser-Liggett C.M."/>
            <person name="Johnson P.J."/>
        </authorList>
    </citation>
    <scope>NUCLEOTIDE SEQUENCE [LARGE SCALE GENOMIC DNA]</scope>
    <source>
        <strain evidence="3">G3</strain>
    </source>
</reference>
<dbReference type="VEuPathDB" id="TrichDB:TVAG_390250"/>
<evidence type="ECO:0000256" key="2">
    <source>
        <dbReference type="SAM" id="MobiDB-lite"/>
    </source>
</evidence>
<feature type="coiled-coil region" evidence="1">
    <location>
        <begin position="242"/>
        <end position="300"/>
    </location>
</feature>
<dbReference type="RefSeq" id="XP_001316478.1">
    <property type="nucleotide sequence ID" value="XM_001316443.1"/>
</dbReference>
<organism evidence="3 4">
    <name type="scientific">Trichomonas vaginalis (strain ATCC PRA-98 / G3)</name>
    <dbReference type="NCBI Taxonomy" id="412133"/>
    <lineage>
        <taxon>Eukaryota</taxon>
        <taxon>Metamonada</taxon>
        <taxon>Parabasalia</taxon>
        <taxon>Trichomonadida</taxon>
        <taxon>Trichomonadidae</taxon>
        <taxon>Trichomonas</taxon>
    </lineage>
</organism>
<dbReference type="VEuPathDB" id="TrichDB:TVAGG3_0181860"/>
<accession>A2ESS9</accession>
<gene>
    <name evidence="3" type="ORF">TVAG_390250</name>
</gene>
<name>A2ESS9_TRIV3</name>
<reference evidence="3" key="1">
    <citation type="submission" date="2006-10" db="EMBL/GenBank/DDBJ databases">
        <authorList>
            <person name="Amadeo P."/>
            <person name="Zhao Q."/>
            <person name="Wortman J."/>
            <person name="Fraser-Liggett C."/>
            <person name="Carlton J."/>
        </authorList>
    </citation>
    <scope>NUCLEOTIDE SEQUENCE</scope>
    <source>
        <strain evidence="3">G3</strain>
    </source>
</reference>
<evidence type="ECO:0000313" key="3">
    <source>
        <dbReference type="EMBL" id="EAY04255.1"/>
    </source>
</evidence>
<dbReference type="KEGG" id="tva:4762108"/>
<evidence type="ECO:0000313" key="4">
    <source>
        <dbReference type="Proteomes" id="UP000001542"/>
    </source>
</evidence>
<feature type="region of interest" description="Disordered" evidence="2">
    <location>
        <begin position="360"/>
        <end position="388"/>
    </location>
</feature>
<dbReference type="EMBL" id="DS113480">
    <property type="protein sequence ID" value="EAY04255.1"/>
    <property type="molecule type" value="Genomic_DNA"/>
</dbReference>
<dbReference type="SMR" id="A2ESS9"/>
<keyword evidence="1" id="KW-0175">Coiled coil</keyword>
<dbReference type="InParanoid" id="A2ESS9"/>